<organism evidence="2 3">
    <name type="scientific">Sporosarcina luteola</name>
    <dbReference type="NCBI Taxonomy" id="582850"/>
    <lineage>
        <taxon>Bacteria</taxon>
        <taxon>Bacillati</taxon>
        <taxon>Bacillota</taxon>
        <taxon>Bacilli</taxon>
        <taxon>Bacillales</taxon>
        <taxon>Caryophanaceae</taxon>
        <taxon>Sporosarcina</taxon>
    </lineage>
</organism>
<evidence type="ECO:0000256" key="1">
    <source>
        <dbReference type="SAM" id="MobiDB-lite"/>
    </source>
</evidence>
<name>A0A511Z4M5_9BACL</name>
<gene>
    <name evidence="2" type="ORF">SLU01_07160</name>
</gene>
<feature type="region of interest" description="Disordered" evidence="1">
    <location>
        <begin position="33"/>
        <end position="53"/>
    </location>
</feature>
<evidence type="ECO:0000313" key="3">
    <source>
        <dbReference type="Proteomes" id="UP000321901"/>
    </source>
</evidence>
<dbReference type="AlphaFoldDB" id="A0A511Z4M5"/>
<proteinExistence type="predicted"/>
<accession>A0A511Z4M5</accession>
<protein>
    <submittedName>
        <fullName evidence="2">Uncharacterized protein</fullName>
    </submittedName>
</protein>
<dbReference type="EMBL" id="BJYL01000008">
    <property type="protein sequence ID" value="GEN82404.1"/>
    <property type="molecule type" value="Genomic_DNA"/>
</dbReference>
<dbReference type="RefSeq" id="WP_170232568.1">
    <property type="nucleotide sequence ID" value="NZ_BJYL01000008.1"/>
</dbReference>
<sequence length="98" mass="10816">MKQRIQMAFTAFCIVILLIGSTKKVDDEGMELAATPEETEEEVASDEEKIDEEDEIEISKPAEDLGAMEIELTGTASIDGKVLKVEEQSMHLGKMAKK</sequence>
<reference evidence="2 3" key="1">
    <citation type="submission" date="2019-07" db="EMBL/GenBank/DDBJ databases">
        <title>Whole genome shotgun sequence of Sporosarcina luteola NBRC 105378.</title>
        <authorList>
            <person name="Hosoyama A."/>
            <person name="Uohara A."/>
            <person name="Ohji S."/>
            <person name="Ichikawa N."/>
        </authorList>
    </citation>
    <scope>NUCLEOTIDE SEQUENCE [LARGE SCALE GENOMIC DNA]</scope>
    <source>
        <strain evidence="2 3">NBRC 105378</strain>
    </source>
</reference>
<dbReference type="Proteomes" id="UP000321901">
    <property type="component" value="Unassembled WGS sequence"/>
</dbReference>
<keyword evidence="3" id="KW-1185">Reference proteome</keyword>
<comment type="caution">
    <text evidence="2">The sequence shown here is derived from an EMBL/GenBank/DDBJ whole genome shotgun (WGS) entry which is preliminary data.</text>
</comment>
<evidence type="ECO:0000313" key="2">
    <source>
        <dbReference type="EMBL" id="GEN82404.1"/>
    </source>
</evidence>
<feature type="compositionally biased region" description="Acidic residues" evidence="1">
    <location>
        <begin position="37"/>
        <end position="53"/>
    </location>
</feature>